<gene>
    <name evidence="3" type="ORF">B5J99_10030</name>
</gene>
<dbReference type="PANTHER" id="PTHR43884:SF12">
    <property type="entry name" value="ISOVALERYL-COA DEHYDROGENASE, MITOCHONDRIAL-RELATED"/>
    <property type="match status" value="1"/>
</dbReference>
<evidence type="ECO:0000313" key="4">
    <source>
        <dbReference type="Proteomes" id="UP000258016"/>
    </source>
</evidence>
<dbReference type="Proteomes" id="UP000258016">
    <property type="component" value="Chromosome"/>
</dbReference>
<dbReference type="Pfam" id="PF00441">
    <property type="entry name" value="Acyl-CoA_dh_1"/>
    <property type="match status" value="1"/>
</dbReference>
<organism evidence="3 4">
    <name type="scientific">Blastomonas fulva</name>
    <dbReference type="NCBI Taxonomy" id="1550728"/>
    <lineage>
        <taxon>Bacteria</taxon>
        <taxon>Pseudomonadati</taxon>
        <taxon>Pseudomonadota</taxon>
        <taxon>Alphaproteobacteria</taxon>
        <taxon>Sphingomonadales</taxon>
        <taxon>Sphingomonadaceae</taxon>
        <taxon>Blastomonas</taxon>
    </lineage>
</organism>
<evidence type="ECO:0000256" key="1">
    <source>
        <dbReference type="ARBA" id="ARBA00022630"/>
    </source>
</evidence>
<name>A0ABM6M794_9SPHN</name>
<sequence>MDFGLSDEQLPLRYAVWRFARTELAQKAARLLIWRAAANSDQGLPSILDSSSAKSFANHVARCVTGKAVNLMGGYGYSARNPMERRMHDAWGWGIAGRAIDLQQVNIASTMIGRRFDQRR</sequence>
<dbReference type="Gene3D" id="1.20.140.10">
    <property type="entry name" value="Butyryl-CoA Dehydrogenase, subunit A, domain 3"/>
    <property type="match status" value="1"/>
</dbReference>
<dbReference type="EMBL" id="CP020083">
    <property type="protein sequence ID" value="ASR51756.1"/>
    <property type="molecule type" value="Genomic_DNA"/>
</dbReference>
<dbReference type="PANTHER" id="PTHR43884">
    <property type="entry name" value="ACYL-COA DEHYDROGENASE"/>
    <property type="match status" value="1"/>
</dbReference>
<protein>
    <recommendedName>
        <fullName evidence="2">Acyl-CoA dehydrogenase/oxidase C-terminal domain-containing protein</fullName>
    </recommendedName>
</protein>
<keyword evidence="4" id="KW-1185">Reference proteome</keyword>
<proteinExistence type="predicted"/>
<evidence type="ECO:0000259" key="2">
    <source>
        <dbReference type="Pfam" id="PF00441"/>
    </source>
</evidence>
<feature type="domain" description="Acyl-CoA dehydrogenase/oxidase C-terminal" evidence="2">
    <location>
        <begin position="17"/>
        <end position="96"/>
    </location>
</feature>
<dbReference type="InterPro" id="IPR036250">
    <property type="entry name" value="AcylCo_DH-like_C"/>
</dbReference>
<dbReference type="SUPFAM" id="SSF47203">
    <property type="entry name" value="Acyl-CoA dehydrogenase C-terminal domain-like"/>
    <property type="match status" value="1"/>
</dbReference>
<accession>A0ABM6M794</accession>
<dbReference type="RefSeq" id="WP_069049471.1">
    <property type="nucleotide sequence ID" value="NZ_CP020083.1"/>
</dbReference>
<reference evidence="3 4" key="1">
    <citation type="submission" date="2017-03" db="EMBL/GenBank/DDBJ databases">
        <title>Complete genome sequence of Blastomonas fulva degrading microcsystin LR.</title>
        <authorList>
            <person name="Lee H.-g."/>
            <person name="Jin L."/>
            <person name="oh H.-M."/>
        </authorList>
    </citation>
    <scope>NUCLEOTIDE SEQUENCE [LARGE SCALE GENOMIC DNA]</scope>
    <source>
        <strain evidence="3 4">T2</strain>
    </source>
</reference>
<dbReference type="InterPro" id="IPR009075">
    <property type="entry name" value="AcylCo_DH/oxidase_C"/>
</dbReference>
<dbReference type="GeneID" id="303485906"/>
<evidence type="ECO:0000313" key="3">
    <source>
        <dbReference type="EMBL" id="ASR51756.1"/>
    </source>
</evidence>
<keyword evidence="1" id="KW-0285">Flavoprotein</keyword>